<proteinExistence type="predicted"/>
<reference evidence="2" key="1">
    <citation type="journal article" date="2015" name="Nature">
        <title>Complex archaea that bridge the gap between prokaryotes and eukaryotes.</title>
        <authorList>
            <person name="Spang A."/>
            <person name="Saw J.H."/>
            <person name="Jorgensen S.L."/>
            <person name="Zaremba-Niedzwiedzka K."/>
            <person name="Martijn J."/>
            <person name="Lind A.E."/>
            <person name="van Eijk R."/>
            <person name="Schleper C."/>
            <person name="Guy L."/>
            <person name="Ettema T.J."/>
        </authorList>
    </citation>
    <scope>NUCLEOTIDE SEQUENCE</scope>
</reference>
<sequence>MARKRGHTKEYAEAMKDAEPEMFTPHPVFPDLAGGITDEWHAWHKRKLAWEDKKYGQHASWGED</sequence>
<organism evidence="2">
    <name type="scientific">marine sediment metagenome</name>
    <dbReference type="NCBI Taxonomy" id="412755"/>
    <lineage>
        <taxon>unclassified sequences</taxon>
        <taxon>metagenomes</taxon>
        <taxon>ecological metagenomes</taxon>
    </lineage>
</organism>
<feature type="compositionally biased region" description="Basic and acidic residues" evidence="1">
    <location>
        <begin position="8"/>
        <end position="19"/>
    </location>
</feature>
<gene>
    <name evidence="2" type="ORF">LCGC14_0693710</name>
</gene>
<dbReference type="EMBL" id="LAZR01001455">
    <property type="protein sequence ID" value="KKN44375.1"/>
    <property type="molecule type" value="Genomic_DNA"/>
</dbReference>
<name>A0A0F9QJV1_9ZZZZ</name>
<evidence type="ECO:0000313" key="2">
    <source>
        <dbReference type="EMBL" id="KKN44375.1"/>
    </source>
</evidence>
<evidence type="ECO:0000256" key="1">
    <source>
        <dbReference type="SAM" id="MobiDB-lite"/>
    </source>
</evidence>
<accession>A0A0F9QJV1</accession>
<comment type="caution">
    <text evidence="2">The sequence shown here is derived from an EMBL/GenBank/DDBJ whole genome shotgun (WGS) entry which is preliminary data.</text>
</comment>
<protein>
    <submittedName>
        <fullName evidence="2">Uncharacterized protein</fullName>
    </submittedName>
</protein>
<dbReference type="AlphaFoldDB" id="A0A0F9QJV1"/>
<feature type="region of interest" description="Disordered" evidence="1">
    <location>
        <begin position="1"/>
        <end position="23"/>
    </location>
</feature>